<keyword evidence="4 5" id="KW-0472">Membrane</keyword>
<dbReference type="GO" id="GO:0012505">
    <property type="term" value="C:endomembrane system"/>
    <property type="evidence" value="ECO:0007669"/>
    <property type="project" value="UniProtKB-SubCell"/>
</dbReference>
<gene>
    <name evidence="6" type="ORF">A2494_01730</name>
</gene>
<reference evidence="6 7" key="1">
    <citation type="journal article" date="2016" name="Nat. Commun.">
        <title>Thousands of microbial genomes shed light on interconnected biogeochemical processes in an aquifer system.</title>
        <authorList>
            <person name="Anantharaman K."/>
            <person name="Brown C.T."/>
            <person name="Hug L.A."/>
            <person name="Sharon I."/>
            <person name="Castelle C.J."/>
            <person name="Probst A.J."/>
            <person name="Thomas B.C."/>
            <person name="Singh A."/>
            <person name="Wilkins M.J."/>
            <person name="Karaoz U."/>
            <person name="Brodie E.L."/>
            <person name="Williams K.H."/>
            <person name="Hubbard S.S."/>
            <person name="Banfield J.F."/>
        </authorList>
    </citation>
    <scope>NUCLEOTIDE SEQUENCE [LARGE SCALE GENOMIC DNA]</scope>
</reference>
<organism evidence="6 7">
    <name type="scientific">Candidatus Lloydbacteria bacterium RIFOXYC12_FULL_46_25</name>
    <dbReference type="NCBI Taxonomy" id="1798670"/>
    <lineage>
        <taxon>Bacteria</taxon>
        <taxon>Candidatus Lloydiibacteriota</taxon>
    </lineage>
</organism>
<evidence type="ECO:0000256" key="4">
    <source>
        <dbReference type="ARBA" id="ARBA00023136"/>
    </source>
</evidence>
<evidence type="ECO:0008006" key="8">
    <source>
        <dbReference type="Google" id="ProtNLM"/>
    </source>
</evidence>
<evidence type="ECO:0000313" key="6">
    <source>
        <dbReference type="EMBL" id="OGZ18648.1"/>
    </source>
</evidence>
<keyword evidence="2 5" id="KW-0812">Transmembrane</keyword>
<sequence>MEKMKLLARSHLVNIAISVLLAAVWVSFAIKHVGAFQDTGKFGFLLFCFSETLQAFFFLIRKIPKSVSVDPFDWLVGIAGTMIPLFFVPGGEVLWRHGETLVLLGVTIQVIGLMSLNRSFAIVAANREIKTSGLYQFIRHPMYASYLFLFSGYALFNASLMNLGLIILAFSFLFLRLHQEEKHLSQDPIYCEYKSRVRFRLIPFVY</sequence>
<dbReference type="InterPro" id="IPR007318">
    <property type="entry name" value="Phopholipid_MeTrfase"/>
</dbReference>
<keyword evidence="3 5" id="KW-1133">Transmembrane helix</keyword>
<evidence type="ECO:0000256" key="2">
    <source>
        <dbReference type="ARBA" id="ARBA00022692"/>
    </source>
</evidence>
<evidence type="ECO:0000256" key="5">
    <source>
        <dbReference type="SAM" id="Phobius"/>
    </source>
</evidence>
<proteinExistence type="predicted"/>
<accession>A0A1G2E0G4</accession>
<dbReference type="PANTHER" id="PTHR43847:SF1">
    <property type="entry name" value="BLL3993 PROTEIN"/>
    <property type="match status" value="1"/>
</dbReference>
<dbReference type="EMBL" id="MHLU01000080">
    <property type="protein sequence ID" value="OGZ18648.1"/>
    <property type="molecule type" value="Genomic_DNA"/>
</dbReference>
<feature type="transmembrane region" description="Helical" evidence="5">
    <location>
        <begin position="146"/>
        <end position="175"/>
    </location>
</feature>
<evidence type="ECO:0000256" key="1">
    <source>
        <dbReference type="ARBA" id="ARBA00004127"/>
    </source>
</evidence>
<feature type="transmembrane region" description="Helical" evidence="5">
    <location>
        <begin position="72"/>
        <end position="89"/>
    </location>
</feature>
<feature type="transmembrane region" description="Helical" evidence="5">
    <location>
        <begin position="101"/>
        <end position="125"/>
    </location>
</feature>
<dbReference type="Pfam" id="PF04191">
    <property type="entry name" value="PEMT"/>
    <property type="match status" value="1"/>
</dbReference>
<protein>
    <recommendedName>
        <fullName evidence="8">Steroid 5-alpha reductase C-terminal domain-containing protein</fullName>
    </recommendedName>
</protein>
<comment type="caution">
    <text evidence="6">The sequence shown here is derived from an EMBL/GenBank/DDBJ whole genome shotgun (WGS) entry which is preliminary data.</text>
</comment>
<evidence type="ECO:0000313" key="7">
    <source>
        <dbReference type="Proteomes" id="UP000178106"/>
    </source>
</evidence>
<dbReference type="Gene3D" id="1.20.120.1630">
    <property type="match status" value="1"/>
</dbReference>
<dbReference type="AlphaFoldDB" id="A0A1G2E0G4"/>
<dbReference type="Proteomes" id="UP000178106">
    <property type="component" value="Unassembled WGS sequence"/>
</dbReference>
<feature type="transmembrane region" description="Helical" evidence="5">
    <location>
        <begin position="42"/>
        <end position="60"/>
    </location>
</feature>
<dbReference type="InterPro" id="IPR052527">
    <property type="entry name" value="Metal_cation-efflux_comp"/>
</dbReference>
<feature type="transmembrane region" description="Helical" evidence="5">
    <location>
        <begin position="12"/>
        <end position="30"/>
    </location>
</feature>
<name>A0A1G2E0G4_9BACT</name>
<evidence type="ECO:0000256" key="3">
    <source>
        <dbReference type="ARBA" id="ARBA00022989"/>
    </source>
</evidence>
<dbReference type="PANTHER" id="PTHR43847">
    <property type="entry name" value="BLL3993 PROTEIN"/>
    <property type="match status" value="1"/>
</dbReference>
<comment type="subcellular location">
    <subcellularLocation>
        <location evidence="1">Endomembrane system</location>
        <topology evidence="1">Multi-pass membrane protein</topology>
    </subcellularLocation>
</comment>